<dbReference type="GeneID" id="56079370"/>
<dbReference type="Proteomes" id="UP000509667">
    <property type="component" value="Chromosome"/>
</dbReference>
<evidence type="ECO:0000313" key="2">
    <source>
        <dbReference type="Proteomes" id="UP000509667"/>
    </source>
</evidence>
<gene>
    <name evidence="1" type="ORF">HZS55_15865</name>
</gene>
<proteinExistence type="predicted"/>
<organism evidence="1 2">
    <name type="scientific">Halosimplex rubrum</name>
    <dbReference type="NCBI Taxonomy" id="869889"/>
    <lineage>
        <taxon>Archaea</taxon>
        <taxon>Methanobacteriati</taxon>
        <taxon>Methanobacteriota</taxon>
        <taxon>Stenosarchaea group</taxon>
        <taxon>Halobacteria</taxon>
        <taxon>Halobacteriales</taxon>
        <taxon>Haloarculaceae</taxon>
        <taxon>Halosimplex</taxon>
    </lineage>
</organism>
<sequence>MTGAGAASLAFGFEDTFLGSVTDGDSDGNADYYAFGRDPTEQDVSLDNMLQRMHEPDSVWSVESVKDNFEGAFGVEAVINADVFPKVEDIVFNDTDGSGNKAIVAGRPQSAKIYAGIDYLDGTTERVLEGFIPVDFTPFDYTQDGKVRYTLSGIYGAESTNTSITPSSVTQASEGSHAAAQDFDLSIDTTSIPMLQSSSLSISNIARFQRDGNPTPADAVIAQPEASLESTGIYSGPNRLERALGGADATSTQDRLDGVAATATIKNNGTVISTYNLQTVTPATYEWSDLIAGDTDTTENVQWNVGGEDAVTVA</sequence>
<dbReference type="AlphaFoldDB" id="A0A7D5T761"/>
<protein>
    <submittedName>
        <fullName evidence="1">Uncharacterized protein</fullName>
    </submittedName>
</protein>
<dbReference type="KEGG" id="hrr:HZS55_15865"/>
<name>A0A7D5T761_9EURY</name>
<reference evidence="1 2" key="1">
    <citation type="submission" date="2020-07" db="EMBL/GenBank/DDBJ databases">
        <title>Halosimplex pelagicum sp. nov. and Halosimplex rubrum sp. nov., isolated from salted brown alga Laminaria, and emended description of the genus Halosimplex.</title>
        <authorList>
            <person name="Cui H."/>
        </authorList>
    </citation>
    <scope>NUCLEOTIDE SEQUENCE [LARGE SCALE GENOMIC DNA]</scope>
    <source>
        <strain evidence="1 2">R27</strain>
    </source>
</reference>
<dbReference type="EMBL" id="CP058910">
    <property type="protein sequence ID" value="QLH78673.1"/>
    <property type="molecule type" value="Genomic_DNA"/>
</dbReference>
<accession>A0A7D5T761</accession>
<keyword evidence="2" id="KW-1185">Reference proteome</keyword>
<evidence type="ECO:0000313" key="1">
    <source>
        <dbReference type="EMBL" id="QLH78673.1"/>
    </source>
</evidence>
<dbReference type="RefSeq" id="WP_179908552.1">
    <property type="nucleotide sequence ID" value="NZ_CP058910.1"/>
</dbReference>
<dbReference type="OrthoDB" id="346267at2157"/>